<evidence type="ECO:0000313" key="2">
    <source>
        <dbReference type="EMBL" id="MCV3212535.1"/>
    </source>
</evidence>
<comment type="caution">
    <text evidence="2">The sequence shown here is derived from an EMBL/GenBank/DDBJ whole genome shotgun (WGS) entry which is preliminary data.</text>
</comment>
<dbReference type="Gene3D" id="3.30.2390.10">
    <property type="entry name" value="TTHA1013-like"/>
    <property type="match status" value="1"/>
</dbReference>
<organism evidence="2 3">
    <name type="scientific">Plectonema radiosum NIES-515</name>
    <dbReference type="NCBI Taxonomy" id="2986073"/>
    <lineage>
        <taxon>Bacteria</taxon>
        <taxon>Bacillati</taxon>
        <taxon>Cyanobacteriota</taxon>
        <taxon>Cyanophyceae</taxon>
        <taxon>Oscillatoriophycideae</taxon>
        <taxon>Oscillatoriales</taxon>
        <taxon>Microcoleaceae</taxon>
        <taxon>Plectonema</taxon>
    </lineage>
</organism>
<dbReference type="SUPFAM" id="SSF143100">
    <property type="entry name" value="TTHA1013/TTHA0281-like"/>
    <property type="match status" value="1"/>
</dbReference>
<keyword evidence="3" id="KW-1185">Reference proteome</keyword>
<sequence>MTQFICKVEAFWDSEALVWVATSEDVSGLVTEAETIEALTQKLRVMIPELVVLNKIVPSDYVSSITFELTSHRQELIEVIS</sequence>
<reference evidence="2 3" key="1">
    <citation type="submission" date="2022-10" db="EMBL/GenBank/DDBJ databases">
        <title>Identification of biosynthetic pathway for the production of the potent trypsin inhibitor radiosumin.</title>
        <authorList>
            <person name="Fewer D.P."/>
            <person name="Delbaje E."/>
            <person name="Ouyang X."/>
            <person name="Agostino P.D."/>
            <person name="Wahlsten M."/>
            <person name="Jokela J."/>
            <person name="Permi P."/>
            <person name="Haapaniemi E."/>
            <person name="Koistinen H."/>
        </authorList>
    </citation>
    <scope>NUCLEOTIDE SEQUENCE [LARGE SCALE GENOMIC DNA]</scope>
    <source>
        <strain evidence="2 3">NIES-515</strain>
    </source>
</reference>
<gene>
    <name evidence="2" type="ORF">OGM63_03130</name>
</gene>
<dbReference type="RefSeq" id="WP_263744049.1">
    <property type="nucleotide sequence ID" value="NZ_JAOWRF010000043.1"/>
</dbReference>
<accession>A0ABT3AUY9</accession>
<protein>
    <submittedName>
        <fullName evidence="2">DUF1902 domain-containing protein</fullName>
    </submittedName>
</protein>
<dbReference type="InterPro" id="IPR035069">
    <property type="entry name" value="TTHA1013/TTHA0281-like"/>
</dbReference>
<name>A0ABT3AUY9_9CYAN</name>
<evidence type="ECO:0000259" key="1">
    <source>
        <dbReference type="Pfam" id="PF08972"/>
    </source>
</evidence>
<evidence type="ECO:0000313" key="3">
    <source>
        <dbReference type="Proteomes" id="UP001526143"/>
    </source>
</evidence>
<dbReference type="Pfam" id="PF08972">
    <property type="entry name" value="DUF1902"/>
    <property type="match status" value="1"/>
</dbReference>
<dbReference type="EMBL" id="JAOWRF010000043">
    <property type="protein sequence ID" value="MCV3212535.1"/>
    <property type="molecule type" value="Genomic_DNA"/>
</dbReference>
<feature type="domain" description="DUF1902" evidence="1">
    <location>
        <begin position="7"/>
        <end position="74"/>
    </location>
</feature>
<proteinExistence type="predicted"/>
<dbReference type="InterPro" id="IPR015066">
    <property type="entry name" value="DUF1902"/>
</dbReference>
<dbReference type="Proteomes" id="UP001526143">
    <property type="component" value="Unassembled WGS sequence"/>
</dbReference>